<name>A0A7W9N077_9MICC</name>
<dbReference type="SUPFAM" id="SSF51735">
    <property type="entry name" value="NAD(P)-binding Rossmann-fold domains"/>
    <property type="match status" value="1"/>
</dbReference>
<reference evidence="4 5" key="1">
    <citation type="submission" date="2020-08" db="EMBL/GenBank/DDBJ databases">
        <title>Sequencing the genomes of 1000 actinobacteria strains.</title>
        <authorList>
            <person name="Klenk H.-P."/>
        </authorList>
    </citation>
    <scope>NUCLEOTIDE SEQUENCE [LARGE SCALE GENOMIC DNA]</scope>
    <source>
        <strain evidence="4 5">DSM 17945</strain>
    </source>
</reference>
<organism evidence="4 5">
    <name type="scientific">Micrococcus endophyticus</name>
    <dbReference type="NCBI Taxonomy" id="455343"/>
    <lineage>
        <taxon>Bacteria</taxon>
        <taxon>Bacillati</taxon>
        <taxon>Actinomycetota</taxon>
        <taxon>Actinomycetes</taxon>
        <taxon>Micrococcales</taxon>
        <taxon>Micrococcaceae</taxon>
        <taxon>Micrococcus</taxon>
    </lineage>
</organism>
<dbReference type="EMBL" id="JACHMW010000001">
    <property type="protein sequence ID" value="MBB5847994.1"/>
    <property type="molecule type" value="Genomic_DNA"/>
</dbReference>
<dbReference type="InterPro" id="IPR003148">
    <property type="entry name" value="RCK_N"/>
</dbReference>
<feature type="compositionally biased region" description="Acidic residues" evidence="1">
    <location>
        <begin position="225"/>
        <end position="235"/>
    </location>
</feature>
<dbReference type="InterPro" id="IPR006037">
    <property type="entry name" value="RCK_C"/>
</dbReference>
<evidence type="ECO:0000256" key="1">
    <source>
        <dbReference type="SAM" id="MobiDB-lite"/>
    </source>
</evidence>
<dbReference type="Gene3D" id="3.40.50.720">
    <property type="entry name" value="NAD(P)-binding Rossmann-like Domain"/>
    <property type="match status" value="1"/>
</dbReference>
<sequence length="235" mass="25187">MAHYVIVGGGRVGTRLACALDAAGHSVALVDRDPRTVDGLVPGFSGELVAGVGFDRAALLAAGVDRAQGLAAVTAEDNTNIIAARVARETFHVEHVVARIYDADQAKVYQRLGIPTVASVQWTADQVLHRLLPAGTADVERRDASGRLLVTGLVPHPSWWGRRLTDVESGAGLRIAYLTRRGEGLLPQPGDRLQEGDLLHAVYPVDRRDQVEAALQGEAVRPDRDAEDEDEEGRA</sequence>
<dbReference type="Pfam" id="PF02254">
    <property type="entry name" value="TrkA_N"/>
    <property type="match status" value="1"/>
</dbReference>
<dbReference type="RefSeq" id="WP_184170683.1">
    <property type="nucleotide sequence ID" value="NZ_BAABAG010000005.1"/>
</dbReference>
<dbReference type="GO" id="GO:0008324">
    <property type="term" value="F:monoatomic cation transmembrane transporter activity"/>
    <property type="evidence" value="ECO:0007669"/>
    <property type="project" value="InterPro"/>
</dbReference>
<dbReference type="SUPFAM" id="SSF116726">
    <property type="entry name" value="TrkA C-terminal domain-like"/>
    <property type="match status" value="1"/>
</dbReference>
<feature type="domain" description="RCK C-terminal" evidence="3">
    <location>
        <begin position="137"/>
        <end position="217"/>
    </location>
</feature>
<proteinExistence type="predicted"/>
<feature type="domain" description="RCK N-terminal" evidence="2">
    <location>
        <begin position="1"/>
        <end position="119"/>
    </location>
</feature>
<dbReference type="Proteomes" id="UP000567246">
    <property type="component" value="Unassembled WGS sequence"/>
</dbReference>
<comment type="caution">
    <text evidence="4">The sequence shown here is derived from an EMBL/GenBank/DDBJ whole genome shotgun (WGS) entry which is preliminary data.</text>
</comment>
<evidence type="ECO:0000313" key="4">
    <source>
        <dbReference type="EMBL" id="MBB5847994.1"/>
    </source>
</evidence>
<dbReference type="InterPro" id="IPR050721">
    <property type="entry name" value="Trk_Ktr_HKT_K-transport"/>
</dbReference>
<dbReference type="PROSITE" id="PS51201">
    <property type="entry name" value="RCK_N"/>
    <property type="match status" value="1"/>
</dbReference>
<dbReference type="PANTHER" id="PTHR43833:SF8">
    <property type="entry name" value="TRK SYSTEM POTASSIUM UPTAKE PROTEIN TRKA"/>
    <property type="match status" value="1"/>
</dbReference>
<evidence type="ECO:0000313" key="5">
    <source>
        <dbReference type="Proteomes" id="UP000567246"/>
    </source>
</evidence>
<dbReference type="PANTHER" id="PTHR43833">
    <property type="entry name" value="POTASSIUM CHANNEL PROTEIN 2-RELATED-RELATED"/>
    <property type="match status" value="1"/>
</dbReference>
<accession>A0A7W9N077</accession>
<dbReference type="PROSITE" id="PS51202">
    <property type="entry name" value="RCK_C"/>
    <property type="match status" value="1"/>
</dbReference>
<evidence type="ECO:0000259" key="3">
    <source>
        <dbReference type="PROSITE" id="PS51202"/>
    </source>
</evidence>
<keyword evidence="5" id="KW-1185">Reference proteome</keyword>
<gene>
    <name evidence="4" type="ORF">HDA33_000558</name>
</gene>
<dbReference type="GO" id="GO:0006813">
    <property type="term" value="P:potassium ion transport"/>
    <property type="evidence" value="ECO:0007669"/>
    <property type="project" value="InterPro"/>
</dbReference>
<evidence type="ECO:0000259" key="2">
    <source>
        <dbReference type="PROSITE" id="PS51201"/>
    </source>
</evidence>
<feature type="region of interest" description="Disordered" evidence="1">
    <location>
        <begin position="213"/>
        <end position="235"/>
    </location>
</feature>
<dbReference type="InterPro" id="IPR036721">
    <property type="entry name" value="RCK_C_sf"/>
</dbReference>
<protein>
    <submittedName>
        <fullName evidence="4">Trk system potassium uptake protein TrkA</fullName>
    </submittedName>
</protein>
<dbReference type="InterPro" id="IPR036291">
    <property type="entry name" value="NAD(P)-bd_dom_sf"/>
</dbReference>
<dbReference type="AlphaFoldDB" id="A0A7W9N077"/>